<dbReference type="RefSeq" id="WP_135942360.1">
    <property type="nucleotide sequence ID" value="NZ_SRYK01000057.1"/>
</dbReference>
<accession>A0A4S2EEN0</accession>
<dbReference type="InterPro" id="IPR007421">
    <property type="entry name" value="Schlafen_AlbA_2_dom"/>
</dbReference>
<dbReference type="PANTHER" id="PTHR30595:SF6">
    <property type="entry name" value="SCHLAFEN ALBA-2 DOMAIN-CONTAINING PROTEIN"/>
    <property type="match status" value="1"/>
</dbReference>
<dbReference type="Gene3D" id="3.30.565.60">
    <property type="match status" value="1"/>
</dbReference>
<evidence type="ECO:0000259" key="1">
    <source>
        <dbReference type="Pfam" id="PF04326"/>
    </source>
</evidence>
<dbReference type="PANTHER" id="PTHR30595">
    <property type="entry name" value="GLPR-RELATED TRANSCRIPTIONAL REPRESSOR"/>
    <property type="match status" value="1"/>
</dbReference>
<dbReference type="InterPro" id="IPR038461">
    <property type="entry name" value="Schlafen_AlbA_2_dom_sf"/>
</dbReference>
<dbReference type="Pfam" id="PF04326">
    <property type="entry name" value="SLFN_AlbA_2"/>
    <property type="match status" value="1"/>
</dbReference>
<name>A0A4S2EEN0_9LACO</name>
<evidence type="ECO:0000313" key="2">
    <source>
        <dbReference type="EMBL" id="TGY53672.1"/>
    </source>
</evidence>
<feature type="domain" description="Schlafen AlbA-2" evidence="1">
    <location>
        <begin position="20"/>
        <end position="140"/>
    </location>
</feature>
<dbReference type="InterPro" id="IPR038475">
    <property type="entry name" value="RecG_C_sf"/>
</dbReference>
<gene>
    <name evidence="2" type="ORF">E5340_09220</name>
</gene>
<dbReference type="Gene3D" id="3.30.950.30">
    <property type="entry name" value="Schlafen, AAA domain"/>
    <property type="match status" value="1"/>
</dbReference>
<dbReference type="AlphaFoldDB" id="A0A4S2EEN0"/>
<sequence>MKFIDFSEQAQQKDFTEPAESKELEYKLSQNKLSKSFWETVSAFANTDGGLIVLGVSEDKKGSYQVVGVKNASEIRMQIFNGNNNLECISRPIINNNDVLITTYEQKQLLQVIIHPEQYNSRPVSVTKGTYVRTDDGDRLATAEQLKYFAIERQGEIDARLLNNFGSDDLEQADLQSYKALLKAKKANLTADTKEFLADIGVLKKDRTSNENELKLSEGGLLFFGKFNAIMDRFPRFQLDYMKYARDSDIDWEDRVSVGDMNFPSLNIFSFYNIVLPKLVAGIDDKYLQDTDLTRGTYYADLKLAAKEALVNALMHAYYDGDVAVKIVDRPSYFEFTNPGDMRVSKESFLRGQTSIIRNSQIALLFRKIGISEKAASGGPRILKSASNNHLLAPEIKVDNEYNFTTIRIWKVDALTLLNDKFELDKVQRFIIDYASRVKTFKFNDLIAKSAGTYGSQSKIRQRLNILVESGIINVTGKGRATFYQLLKTPAQKKVEKIINLWDLEKRLY</sequence>
<dbReference type="EMBL" id="SRYK01000057">
    <property type="protein sequence ID" value="TGY53672.1"/>
    <property type="molecule type" value="Genomic_DNA"/>
</dbReference>
<reference evidence="2 3" key="1">
    <citation type="submission" date="2019-04" db="EMBL/GenBank/DDBJ databases">
        <title>Microbes associate with the intestines of laboratory mice.</title>
        <authorList>
            <person name="Navarre W."/>
            <person name="Wong E."/>
            <person name="Huang K."/>
            <person name="Tropini C."/>
            <person name="Ng K."/>
            <person name="Yu B."/>
        </authorList>
    </citation>
    <scope>NUCLEOTIDE SEQUENCE [LARGE SCALE GENOMIC DNA]</scope>
    <source>
        <strain evidence="2 3">NM26_J9</strain>
    </source>
</reference>
<comment type="caution">
    <text evidence="2">The sequence shown here is derived from an EMBL/GenBank/DDBJ whole genome shotgun (WGS) entry which is preliminary data.</text>
</comment>
<proteinExistence type="predicted"/>
<evidence type="ECO:0000313" key="3">
    <source>
        <dbReference type="Proteomes" id="UP000306855"/>
    </source>
</evidence>
<dbReference type="Pfam" id="PF13749">
    <property type="entry name" value="HATPase_c_4"/>
    <property type="match status" value="1"/>
</dbReference>
<organism evidence="2 3">
    <name type="scientific">Ligilactobacillus murinus</name>
    <dbReference type="NCBI Taxonomy" id="1622"/>
    <lineage>
        <taxon>Bacteria</taxon>
        <taxon>Bacillati</taxon>
        <taxon>Bacillota</taxon>
        <taxon>Bacilli</taxon>
        <taxon>Lactobacillales</taxon>
        <taxon>Lactobacillaceae</taxon>
        <taxon>Ligilactobacillus</taxon>
    </lineage>
</organism>
<dbReference type="Proteomes" id="UP000306855">
    <property type="component" value="Unassembled WGS sequence"/>
</dbReference>
<protein>
    <submittedName>
        <fullName evidence="2">Transcriptional regulator</fullName>
    </submittedName>
</protein>